<dbReference type="EMBL" id="CAICTM010000354">
    <property type="protein sequence ID" value="CAB9508651.1"/>
    <property type="molecule type" value="Genomic_DNA"/>
</dbReference>
<feature type="compositionally biased region" description="Basic and acidic residues" evidence="7">
    <location>
        <begin position="262"/>
        <end position="297"/>
    </location>
</feature>
<keyword evidence="2 8" id="KW-0812">Transmembrane</keyword>
<evidence type="ECO:0000313" key="9">
    <source>
        <dbReference type="EMBL" id="CAB9508651.1"/>
    </source>
</evidence>
<comment type="similarity">
    <text evidence="6">Belongs to the GOT1 family.</text>
</comment>
<dbReference type="AlphaFoldDB" id="A0A9N8DXI0"/>
<sequence length="297" mass="32782">MVSVRLNALAYLCQILFLCTGGIAARQAFSGIQYGGWGLKSHAKLVPPSSDQRQRLDSLLLKIRGGEDDSTYPDDRDNGRYDGYGDYPEEYTDDRRGGRNSYDDYYDGQGRSAAPSGPNPLSSAMSKFKHGDKRIGFALLGLGVVFTAMGVSLFFNKALMRLGNLMMIAGIPTTIGPSRAAGYFLKPEKTRATACLCAGIFLVFVGWPIVGIVLEVFGIMNIFGNMFPVVWAIVKNMPIVSSLLNSGGGGSGANRRQSQSYRDYDYERDPYGDDDRDPYNTDDRRGYGDYRDDDPYY</sequence>
<dbReference type="InterPro" id="IPR007305">
    <property type="entry name" value="Vesicle_transpt_Got1/SFT2"/>
</dbReference>
<dbReference type="GO" id="GO:0000139">
    <property type="term" value="C:Golgi membrane"/>
    <property type="evidence" value="ECO:0007669"/>
    <property type="project" value="UniProtKB-SubCell"/>
</dbReference>
<feature type="transmembrane region" description="Helical" evidence="8">
    <location>
        <begin position="192"/>
        <end position="210"/>
    </location>
</feature>
<keyword evidence="3 8" id="KW-1133">Transmembrane helix</keyword>
<evidence type="ECO:0000313" key="10">
    <source>
        <dbReference type="Proteomes" id="UP001153069"/>
    </source>
</evidence>
<evidence type="ECO:0000256" key="5">
    <source>
        <dbReference type="ARBA" id="ARBA00023136"/>
    </source>
</evidence>
<keyword evidence="4" id="KW-0333">Golgi apparatus</keyword>
<dbReference type="PANTHER" id="PTHR21493:SF9">
    <property type="entry name" value="GOLGI TRANSPORT PROTEIN 1-RELATED"/>
    <property type="match status" value="1"/>
</dbReference>
<keyword evidence="10" id="KW-1185">Reference proteome</keyword>
<feature type="region of interest" description="Disordered" evidence="7">
    <location>
        <begin position="65"/>
        <end position="124"/>
    </location>
</feature>
<dbReference type="Pfam" id="PF04178">
    <property type="entry name" value="Got1"/>
    <property type="match status" value="1"/>
</dbReference>
<gene>
    <name evidence="9" type="ORF">SEMRO_355_G125030.1</name>
</gene>
<reference evidence="9" key="1">
    <citation type="submission" date="2020-06" db="EMBL/GenBank/DDBJ databases">
        <authorList>
            <consortium name="Plant Systems Biology data submission"/>
        </authorList>
    </citation>
    <scope>NUCLEOTIDE SEQUENCE</scope>
    <source>
        <strain evidence="9">D6</strain>
    </source>
</reference>
<accession>A0A9N8DXI0</accession>
<evidence type="ECO:0000256" key="3">
    <source>
        <dbReference type="ARBA" id="ARBA00022989"/>
    </source>
</evidence>
<feature type="region of interest" description="Disordered" evidence="7">
    <location>
        <begin position="246"/>
        <end position="297"/>
    </location>
</feature>
<protein>
    <submittedName>
        <fullName evidence="9">Vesicle transport protein GOT1B</fullName>
    </submittedName>
</protein>
<feature type="transmembrane region" description="Helical" evidence="8">
    <location>
        <begin position="135"/>
        <end position="155"/>
    </location>
</feature>
<dbReference type="GO" id="GO:0006888">
    <property type="term" value="P:endoplasmic reticulum to Golgi vesicle-mediated transport"/>
    <property type="evidence" value="ECO:0007669"/>
    <property type="project" value="InterPro"/>
</dbReference>
<name>A0A9N8DXI0_9STRA</name>
<dbReference type="Proteomes" id="UP001153069">
    <property type="component" value="Unassembled WGS sequence"/>
</dbReference>
<keyword evidence="5 8" id="KW-0472">Membrane</keyword>
<organism evidence="9 10">
    <name type="scientific">Seminavis robusta</name>
    <dbReference type="NCBI Taxonomy" id="568900"/>
    <lineage>
        <taxon>Eukaryota</taxon>
        <taxon>Sar</taxon>
        <taxon>Stramenopiles</taxon>
        <taxon>Ochrophyta</taxon>
        <taxon>Bacillariophyta</taxon>
        <taxon>Bacillariophyceae</taxon>
        <taxon>Bacillariophycidae</taxon>
        <taxon>Naviculales</taxon>
        <taxon>Naviculaceae</taxon>
        <taxon>Seminavis</taxon>
    </lineage>
</organism>
<evidence type="ECO:0000256" key="1">
    <source>
        <dbReference type="ARBA" id="ARBA00004653"/>
    </source>
</evidence>
<evidence type="ECO:0000256" key="6">
    <source>
        <dbReference type="ARBA" id="ARBA00025799"/>
    </source>
</evidence>
<evidence type="ECO:0000256" key="4">
    <source>
        <dbReference type="ARBA" id="ARBA00023034"/>
    </source>
</evidence>
<comment type="subcellular location">
    <subcellularLocation>
        <location evidence="1">Golgi apparatus membrane</location>
        <topology evidence="1">Multi-pass membrane protein</topology>
    </subcellularLocation>
</comment>
<dbReference type="OrthoDB" id="204784at2759"/>
<evidence type="ECO:0000256" key="2">
    <source>
        <dbReference type="ARBA" id="ARBA00022692"/>
    </source>
</evidence>
<evidence type="ECO:0000256" key="7">
    <source>
        <dbReference type="SAM" id="MobiDB-lite"/>
    </source>
</evidence>
<dbReference type="InterPro" id="IPR045176">
    <property type="entry name" value="Got1"/>
</dbReference>
<dbReference type="PANTHER" id="PTHR21493">
    <property type="entry name" value="CGI-141-RELATED/LIPASE CONTAINING PROTEIN"/>
    <property type="match status" value="1"/>
</dbReference>
<feature type="transmembrane region" description="Helical" evidence="8">
    <location>
        <begin position="6"/>
        <end position="25"/>
    </location>
</feature>
<evidence type="ECO:0000256" key="8">
    <source>
        <dbReference type="SAM" id="Phobius"/>
    </source>
</evidence>
<dbReference type="GO" id="GO:0005829">
    <property type="term" value="C:cytosol"/>
    <property type="evidence" value="ECO:0007669"/>
    <property type="project" value="GOC"/>
</dbReference>
<dbReference type="GO" id="GO:0042147">
    <property type="term" value="P:retrograde transport, endosome to Golgi"/>
    <property type="evidence" value="ECO:0007669"/>
    <property type="project" value="InterPro"/>
</dbReference>
<comment type="caution">
    <text evidence="9">The sequence shown here is derived from an EMBL/GenBank/DDBJ whole genome shotgun (WGS) entry which is preliminary data.</text>
</comment>
<proteinExistence type="inferred from homology"/>